<dbReference type="EMBL" id="VSSQ01005495">
    <property type="protein sequence ID" value="MPM29375.1"/>
    <property type="molecule type" value="Genomic_DNA"/>
</dbReference>
<reference evidence="2" key="1">
    <citation type="submission" date="2019-08" db="EMBL/GenBank/DDBJ databases">
        <authorList>
            <person name="Kucharzyk K."/>
            <person name="Murdoch R.W."/>
            <person name="Higgins S."/>
            <person name="Loffler F."/>
        </authorList>
    </citation>
    <scope>NUCLEOTIDE SEQUENCE</scope>
</reference>
<evidence type="ECO:0000313" key="2">
    <source>
        <dbReference type="EMBL" id="MPM29375.1"/>
    </source>
</evidence>
<proteinExistence type="predicted"/>
<feature type="compositionally biased region" description="Low complexity" evidence="1">
    <location>
        <begin position="16"/>
        <end position="29"/>
    </location>
</feature>
<evidence type="ECO:0000256" key="1">
    <source>
        <dbReference type="SAM" id="MobiDB-lite"/>
    </source>
</evidence>
<gene>
    <name evidence="2" type="ORF">SDC9_75915</name>
</gene>
<dbReference type="AlphaFoldDB" id="A0A644YLA9"/>
<sequence>MRLRRKHVRELKHVGNENSNSTSETLNETNGEEVKMAKPVDGGNMGLIRKIVSNPNFTFQIMVIILTLASDNVRMDRRIDTMTTKIEAIRGITDVITNTMQSVRVASEAPKHIRKLLQ</sequence>
<feature type="region of interest" description="Disordered" evidence="1">
    <location>
        <begin position="13"/>
        <end position="33"/>
    </location>
</feature>
<comment type="caution">
    <text evidence="2">The sequence shown here is derived from an EMBL/GenBank/DDBJ whole genome shotgun (WGS) entry which is preliminary data.</text>
</comment>
<protein>
    <submittedName>
        <fullName evidence="2">Uncharacterized protein</fullName>
    </submittedName>
</protein>
<name>A0A644YLA9_9ZZZZ</name>
<accession>A0A644YLA9</accession>
<organism evidence="2">
    <name type="scientific">bioreactor metagenome</name>
    <dbReference type="NCBI Taxonomy" id="1076179"/>
    <lineage>
        <taxon>unclassified sequences</taxon>
        <taxon>metagenomes</taxon>
        <taxon>ecological metagenomes</taxon>
    </lineage>
</organism>